<keyword evidence="2" id="KW-0689">Ribosomal protein</keyword>
<feature type="compositionally biased region" description="Basic and acidic residues" evidence="1">
    <location>
        <begin position="104"/>
        <end position="129"/>
    </location>
</feature>
<evidence type="ECO:0000313" key="2">
    <source>
        <dbReference type="EMBL" id="GER26392.1"/>
    </source>
</evidence>
<reference evidence="3" key="1">
    <citation type="journal article" date="2019" name="Curr. Biol.">
        <title>Genome Sequence of Striga asiatica Provides Insight into the Evolution of Plant Parasitism.</title>
        <authorList>
            <person name="Yoshida S."/>
            <person name="Kim S."/>
            <person name="Wafula E.K."/>
            <person name="Tanskanen J."/>
            <person name="Kim Y.M."/>
            <person name="Honaas L."/>
            <person name="Yang Z."/>
            <person name="Spallek T."/>
            <person name="Conn C.E."/>
            <person name="Ichihashi Y."/>
            <person name="Cheong K."/>
            <person name="Cui S."/>
            <person name="Der J.P."/>
            <person name="Gundlach H."/>
            <person name="Jiao Y."/>
            <person name="Hori C."/>
            <person name="Ishida J.K."/>
            <person name="Kasahara H."/>
            <person name="Kiba T."/>
            <person name="Kim M.S."/>
            <person name="Koo N."/>
            <person name="Laohavisit A."/>
            <person name="Lee Y.H."/>
            <person name="Lumba S."/>
            <person name="McCourt P."/>
            <person name="Mortimer J.C."/>
            <person name="Mutuku J.M."/>
            <person name="Nomura T."/>
            <person name="Sasaki-Sekimoto Y."/>
            <person name="Seto Y."/>
            <person name="Wang Y."/>
            <person name="Wakatake T."/>
            <person name="Sakakibara H."/>
            <person name="Demura T."/>
            <person name="Yamaguchi S."/>
            <person name="Yoneyama K."/>
            <person name="Manabe R.I."/>
            <person name="Nelson D.C."/>
            <person name="Schulman A.H."/>
            <person name="Timko M.P."/>
            <person name="dePamphilis C.W."/>
            <person name="Choi D."/>
            <person name="Shirasu K."/>
        </authorList>
    </citation>
    <scope>NUCLEOTIDE SEQUENCE [LARGE SCALE GENOMIC DNA]</scope>
    <source>
        <strain evidence="3">cv. UVA1</strain>
    </source>
</reference>
<sequence>MFTFDGDIGTKKVLLVMRSVRRKLHVDGVEIETLAMNSMCRCGFEECEVPIRPLEIAHVQEGTRMAARAYAQDGREAQVRARARQRTPDNDGTRRNAGMGSANKMDDGAGERQGDSPDAGKQHASEKYSARHGSVVRKPKGWRTHGRRTARGVLVLVLVLGIFDEEPTFPFKFLGFFDEEPTFSFEFPDTLTTWRPPSWWTSKPQPITMAYPSSIFISKMPKNWYKDCKDVFHIRQANDIDLGDGPAGSSIHQSIILDEPEPEQPEEMEMNTVELDLVAVEGAETGDEEVIVVVEGANFGLKQNEMK</sequence>
<accession>A0A5A7P0V2</accession>
<keyword evidence="2" id="KW-0687">Ribonucleoprotein</keyword>
<gene>
    <name evidence="2" type="ORF">STAS_02043</name>
</gene>
<comment type="caution">
    <text evidence="2">The sequence shown here is derived from an EMBL/GenBank/DDBJ whole genome shotgun (WGS) entry which is preliminary data.</text>
</comment>
<feature type="compositionally biased region" description="Basic residues" evidence="1">
    <location>
        <begin position="134"/>
        <end position="143"/>
    </location>
</feature>
<proteinExistence type="predicted"/>
<dbReference type="EMBL" id="BKCP01001113">
    <property type="protein sequence ID" value="GER26392.1"/>
    <property type="molecule type" value="Genomic_DNA"/>
</dbReference>
<organism evidence="2 3">
    <name type="scientific">Striga asiatica</name>
    <name type="common">Asiatic witchweed</name>
    <name type="synonym">Buchnera asiatica</name>
    <dbReference type="NCBI Taxonomy" id="4170"/>
    <lineage>
        <taxon>Eukaryota</taxon>
        <taxon>Viridiplantae</taxon>
        <taxon>Streptophyta</taxon>
        <taxon>Embryophyta</taxon>
        <taxon>Tracheophyta</taxon>
        <taxon>Spermatophyta</taxon>
        <taxon>Magnoliopsida</taxon>
        <taxon>eudicotyledons</taxon>
        <taxon>Gunneridae</taxon>
        <taxon>Pentapetalae</taxon>
        <taxon>asterids</taxon>
        <taxon>lamiids</taxon>
        <taxon>Lamiales</taxon>
        <taxon>Orobanchaceae</taxon>
        <taxon>Buchnereae</taxon>
        <taxon>Striga</taxon>
    </lineage>
</organism>
<keyword evidence="3" id="KW-1185">Reference proteome</keyword>
<name>A0A5A7P0V2_STRAF</name>
<dbReference type="AlphaFoldDB" id="A0A5A7P0V2"/>
<dbReference type="GO" id="GO:0005840">
    <property type="term" value="C:ribosome"/>
    <property type="evidence" value="ECO:0007669"/>
    <property type="project" value="UniProtKB-KW"/>
</dbReference>
<protein>
    <submittedName>
        <fullName evidence="2">50S ribosomal protein L36</fullName>
    </submittedName>
</protein>
<evidence type="ECO:0000313" key="3">
    <source>
        <dbReference type="Proteomes" id="UP000325081"/>
    </source>
</evidence>
<feature type="region of interest" description="Disordered" evidence="1">
    <location>
        <begin position="70"/>
        <end position="143"/>
    </location>
</feature>
<evidence type="ECO:0000256" key="1">
    <source>
        <dbReference type="SAM" id="MobiDB-lite"/>
    </source>
</evidence>
<dbReference type="Proteomes" id="UP000325081">
    <property type="component" value="Unassembled WGS sequence"/>
</dbReference>